<dbReference type="KEGG" id="abaw:D5400_13050"/>
<organism evidence="6 7">
    <name type="scientific">Georhizobium profundi</name>
    <dbReference type="NCBI Taxonomy" id="2341112"/>
    <lineage>
        <taxon>Bacteria</taxon>
        <taxon>Pseudomonadati</taxon>
        <taxon>Pseudomonadota</taxon>
        <taxon>Alphaproteobacteria</taxon>
        <taxon>Hyphomicrobiales</taxon>
        <taxon>Rhizobiaceae</taxon>
        <taxon>Georhizobium</taxon>
    </lineage>
</organism>
<comment type="similarity">
    <text evidence="1">Belongs to the LysR transcriptional regulatory family.</text>
</comment>
<dbReference type="Proteomes" id="UP000268192">
    <property type="component" value="Chromosome"/>
</dbReference>
<evidence type="ECO:0000256" key="2">
    <source>
        <dbReference type="ARBA" id="ARBA00023015"/>
    </source>
</evidence>
<accession>A0A3S9B538</accession>
<evidence type="ECO:0000256" key="3">
    <source>
        <dbReference type="ARBA" id="ARBA00023125"/>
    </source>
</evidence>
<dbReference type="InterPro" id="IPR058163">
    <property type="entry name" value="LysR-type_TF_proteobact-type"/>
</dbReference>
<dbReference type="Gene3D" id="3.40.190.290">
    <property type="match status" value="1"/>
</dbReference>
<keyword evidence="4" id="KW-0804">Transcription</keyword>
<dbReference type="GO" id="GO:0043565">
    <property type="term" value="F:sequence-specific DNA binding"/>
    <property type="evidence" value="ECO:0007669"/>
    <property type="project" value="TreeGrafter"/>
</dbReference>
<dbReference type="InterPro" id="IPR036390">
    <property type="entry name" value="WH_DNA-bd_sf"/>
</dbReference>
<evidence type="ECO:0000256" key="4">
    <source>
        <dbReference type="ARBA" id="ARBA00023163"/>
    </source>
</evidence>
<dbReference type="SUPFAM" id="SSF53850">
    <property type="entry name" value="Periplasmic binding protein-like II"/>
    <property type="match status" value="1"/>
</dbReference>
<dbReference type="InterPro" id="IPR000847">
    <property type="entry name" value="LysR_HTH_N"/>
</dbReference>
<evidence type="ECO:0000313" key="6">
    <source>
        <dbReference type="EMBL" id="AZN72075.1"/>
    </source>
</evidence>
<dbReference type="Pfam" id="PF00126">
    <property type="entry name" value="HTH_1"/>
    <property type="match status" value="1"/>
</dbReference>
<dbReference type="InterPro" id="IPR005119">
    <property type="entry name" value="LysR_subst-bd"/>
</dbReference>
<dbReference type="EMBL" id="CP032509">
    <property type="protein sequence ID" value="AZN72075.1"/>
    <property type="molecule type" value="Genomic_DNA"/>
</dbReference>
<sequence length="308" mass="33742">MNWDDVRIFLAVARRGQILSAARTLGINHATVSRRLTALEKALGARLVLRRTNGCELTGEGEAFVEAAERMEAAMLTAQAGFLGQDAALSGTVRIGAPDGFGISFLAPRLGRLLTRYPGLHLQLVPVPRVFSLSRREADIAITVERPDQGRVVARKLVDYSLGFYASRGYVAEHGIPQAIEELRQHRLIGYVEDLVFSRVLNFAEELPRDVRATFEISSAVGQAEAVRSGAGIGILHDFTARHDPDFVHVLRGHIFKRAYWIVYHENARGVARVKAVSDFVMEEVAAARDGFLPDPDMANGDVLSATG</sequence>
<dbReference type="GO" id="GO:0006351">
    <property type="term" value="P:DNA-templated transcription"/>
    <property type="evidence" value="ECO:0007669"/>
    <property type="project" value="TreeGrafter"/>
</dbReference>
<keyword evidence="2" id="KW-0805">Transcription regulation</keyword>
<proteinExistence type="inferred from homology"/>
<keyword evidence="3" id="KW-0238">DNA-binding</keyword>
<name>A0A3S9B538_9HYPH</name>
<feature type="domain" description="HTH lysR-type" evidence="5">
    <location>
        <begin position="1"/>
        <end position="58"/>
    </location>
</feature>
<dbReference type="PANTHER" id="PTHR30537:SF3">
    <property type="entry name" value="TRANSCRIPTIONAL REGULATORY PROTEIN"/>
    <property type="match status" value="1"/>
</dbReference>
<dbReference type="SUPFAM" id="SSF46785">
    <property type="entry name" value="Winged helix' DNA-binding domain"/>
    <property type="match status" value="1"/>
</dbReference>
<dbReference type="RefSeq" id="WP_126010391.1">
    <property type="nucleotide sequence ID" value="NZ_CP032509.1"/>
</dbReference>
<dbReference type="InterPro" id="IPR036388">
    <property type="entry name" value="WH-like_DNA-bd_sf"/>
</dbReference>
<evidence type="ECO:0000313" key="7">
    <source>
        <dbReference type="Proteomes" id="UP000268192"/>
    </source>
</evidence>
<dbReference type="AlphaFoldDB" id="A0A3S9B538"/>
<dbReference type="GO" id="GO:0003700">
    <property type="term" value="F:DNA-binding transcription factor activity"/>
    <property type="evidence" value="ECO:0007669"/>
    <property type="project" value="InterPro"/>
</dbReference>
<reference evidence="6 7" key="1">
    <citation type="submission" date="2018-09" db="EMBL/GenBank/DDBJ databases">
        <title>Marinorhizobium profundi gen. nov., sp. nov., isolated from a deep-sea sediment sample from the New Britain Trench and proposal of Marinorhizobiaceae fam. nov. in the order Rhizobiales of the class Alphaproteobacteria.</title>
        <authorList>
            <person name="Cao J."/>
        </authorList>
    </citation>
    <scope>NUCLEOTIDE SEQUENCE [LARGE SCALE GENOMIC DNA]</scope>
    <source>
        <strain evidence="6 7">WS11</strain>
    </source>
</reference>
<gene>
    <name evidence="6" type="ORF">D5400_13050</name>
</gene>
<keyword evidence="7" id="KW-1185">Reference proteome</keyword>
<dbReference type="PANTHER" id="PTHR30537">
    <property type="entry name" value="HTH-TYPE TRANSCRIPTIONAL REGULATOR"/>
    <property type="match status" value="1"/>
</dbReference>
<dbReference type="Gene3D" id="1.10.10.10">
    <property type="entry name" value="Winged helix-like DNA-binding domain superfamily/Winged helix DNA-binding domain"/>
    <property type="match status" value="1"/>
</dbReference>
<dbReference type="Pfam" id="PF03466">
    <property type="entry name" value="LysR_substrate"/>
    <property type="match status" value="1"/>
</dbReference>
<dbReference type="PROSITE" id="PS50931">
    <property type="entry name" value="HTH_LYSR"/>
    <property type="match status" value="1"/>
</dbReference>
<dbReference type="OrthoDB" id="9787460at2"/>
<evidence type="ECO:0000259" key="5">
    <source>
        <dbReference type="PROSITE" id="PS50931"/>
    </source>
</evidence>
<evidence type="ECO:0000256" key="1">
    <source>
        <dbReference type="ARBA" id="ARBA00009437"/>
    </source>
</evidence>
<protein>
    <submittedName>
        <fullName evidence="6">LysR family transcriptional regulator</fullName>
    </submittedName>
</protein>